<accession>A0A9D4RIB2</accession>
<evidence type="ECO:0008006" key="5">
    <source>
        <dbReference type="Google" id="ProtNLM"/>
    </source>
</evidence>
<evidence type="ECO:0000256" key="2">
    <source>
        <dbReference type="SAM" id="SignalP"/>
    </source>
</evidence>
<dbReference type="Proteomes" id="UP000828390">
    <property type="component" value="Unassembled WGS sequence"/>
</dbReference>
<organism evidence="3 4">
    <name type="scientific">Dreissena polymorpha</name>
    <name type="common">Zebra mussel</name>
    <name type="synonym">Mytilus polymorpha</name>
    <dbReference type="NCBI Taxonomy" id="45954"/>
    <lineage>
        <taxon>Eukaryota</taxon>
        <taxon>Metazoa</taxon>
        <taxon>Spiralia</taxon>
        <taxon>Lophotrochozoa</taxon>
        <taxon>Mollusca</taxon>
        <taxon>Bivalvia</taxon>
        <taxon>Autobranchia</taxon>
        <taxon>Heteroconchia</taxon>
        <taxon>Euheterodonta</taxon>
        <taxon>Imparidentia</taxon>
        <taxon>Neoheterodontei</taxon>
        <taxon>Myida</taxon>
        <taxon>Dreissenoidea</taxon>
        <taxon>Dreissenidae</taxon>
        <taxon>Dreissena</taxon>
    </lineage>
</organism>
<feature type="chain" id="PRO_5039550854" description="Secreted protein" evidence="2">
    <location>
        <begin position="21"/>
        <end position="178"/>
    </location>
</feature>
<keyword evidence="2" id="KW-0732">Signal</keyword>
<dbReference type="AlphaFoldDB" id="A0A9D4RIB2"/>
<evidence type="ECO:0000313" key="4">
    <source>
        <dbReference type="Proteomes" id="UP000828390"/>
    </source>
</evidence>
<dbReference type="OrthoDB" id="6156797at2759"/>
<gene>
    <name evidence="3" type="ORF">DPMN_032502</name>
</gene>
<evidence type="ECO:0000256" key="1">
    <source>
        <dbReference type="SAM" id="MobiDB-lite"/>
    </source>
</evidence>
<proteinExistence type="predicted"/>
<name>A0A9D4RIB2_DREPO</name>
<reference evidence="3" key="1">
    <citation type="journal article" date="2019" name="bioRxiv">
        <title>The Genome of the Zebra Mussel, Dreissena polymorpha: A Resource for Invasive Species Research.</title>
        <authorList>
            <person name="McCartney M.A."/>
            <person name="Auch B."/>
            <person name="Kono T."/>
            <person name="Mallez S."/>
            <person name="Zhang Y."/>
            <person name="Obille A."/>
            <person name="Becker A."/>
            <person name="Abrahante J.E."/>
            <person name="Garbe J."/>
            <person name="Badalamenti J.P."/>
            <person name="Herman A."/>
            <person name="Mangelson H."/>
            <person name="Liachko I."/>
            <person name="Sullivan S."/>
            <person name="Sone E.D."/>
            <person name="Koren S."/>
            <person name="Silverstein K.A.T."/>
            <person name="Beckman K.B."/>
            <person name="Gohl D.M."/>
        </authorList>
    </citation>
    <scope>NUCLEOTIDE SEQUENCE</scope>
    <source>
        <strain evidence="3">Duluth1</strain>
        <tissue evidence="3">Whole animal</tissue>
    </source>
</reference>
<reference evidence="3" key="2">
    <citation type="submission" date="2020-11" db="EMBL/GenBank/DDBJ databases">
        <authorList>
            <person name="McCartney M.A."/>
            <person name="Auch B."/>
            <person name="Kono T."/>
            <person name="Mallez S."/>
            <person name="Becker A."/>
            <person name="Gohl D.M."/>
            <person name="Silverstein K.A.T."/>
            <person name="Koren S."/>
            <person name="Bechman K.B."/>
            <person name="Herman A."/>
            <person name="Abrahante J.E."/>
            <person name="Garbe J."/>
        </authorList>
    </citation>
    <scope>NUCLEOTIDE SEQUENCE</scope>
    <source>
        <strain evidence="3">Duluth1</strain>
        <tissue evidence="3">Whole animal</tissue>
    </source>
</reference>
<comment type="caution">
    <text evidence="3">The sequence shown here is derived from an EMBL/GenBank/DDBJ whole genome shotgun (WGS) entry which is preliminary data.</text>
</comment>
<evidence type="ECO:0000313" key="3">
    <source>
        <dbReference type="EMBL" id="KAH3869339.1"/>
    </source>
</evidence>
<feature type="region of interest" description="Disordered" evidence="1">
    <location>
        <begin position="22"/>
        <end position="98"/>
    </location>
</feature>
<dbReference type="EMBL" id="JAIWYP010000002">
    <property type="protein sequence ID" value="KAH3869339.1"/>
    <property type="molecule type" value="Genomic_DNA"/>
</dbReference>
<keyword evidence="4" id="KW-1185">Reference proteome</keyword>
<protein>
    <recommendedName>
        <fullName evidence="5">Secreted protein</fullName>
    </recommendedName>
</protein>
<sequence>MLLFTPELVYLIAVASLGNADGVDGRRRNPARLMPRNRLPPEIDGPYRSAIEENHPASGPNQEVESTTQLTGNISHNGIQSDADPARESAGNQRDQGSQGQHFLFTVPTIPAPQDVDCHIELQTIQIQGGKCTQLGGDRRRPYICQSGPHIVFEPRCRQIVENRRQRSRQQLPVEGAD</sequence>
<feature type="signal peptide" evidence="2">
    <location>
        <begin position="1"/>
        <end position="20"/>
    </location>
</feature>
<feature type="compositionally biased region" description="Polar residues" evidence="1">
    <location>
        <begin position="59"/>
        <end position="80"/>
    </location>
</feature>